<comment type="cofactor">
    <cofactor evidence="1">
        <name>Mg(2+)</name>
        <dbReference type="ChEBI" id="CHEBI:18420"/>
    </cofactor>
</comment>
<dbReference type="Gene3D" id="3.40.120.10">
    <property type="entry name" value="Alpha-D-Glucose-1,6-Bisphosphate, subunit A, domain 3"/>
    <property type="match status" value="3"/>
</dbReference>
<evidence type="ECO:0000256" key="7">
    <source>
        <dbReference type="RuleBase" id="RU004326"/>
    </source>
</evidence>
<accession>A0A4R2N6Y0</accession>
<dbReference type="PANTHER" id="PTHR45745">
    <property type="entry name" value="PHOSPHOMANNOMUTASE 45A"/>
    <property type="match status" value="1"/>
</dbReference>
<evidence type="ECO:0000259" key="10">
    <source>
        <dbReference type="Pfam" id="PF02879"/>
    </source>
</evidence>
<keyword evidence="6" id="KW-0413">Isomerase</keyword>
<keyword evidence="4 7" id="KW-0479">Metal-binding</keyword>
<dbReference type="InterPro" id="IPR005843">
    <property type="entry name" value="A-D-PHexomutase_C"/>
</dbReference>
<evidence type="ECO:0000259" key="8">
    <source>
        <dbReference type="Pfam" id="PF00408"/>
    </source>
</evidence>
<dbReference type="OrthoDB" id="9806956at2"/>
<dbReference type="Gene3D" id="3.30.310.50">
    <property type="entry name" value="Alpha-D-phosphohexomutase, C-terminal domain"/>
    <property type="match status" value="1"/>
</dbReference>
<evidence type="ECO:0000259" key="9">
    <source>
        <dbReference type="Pfam" id="PF02878"/>
    </source>
</evidence>
<feature type="domain" description="Alpha-D-phosphohexomutase C-terminal" evidence="8">
    <location>
        <begin position="449"/>
        <end position="526"/>
    </location>
</feature>
<name>A0A4R2N6Y0_9PAST</name>
<dbReference type="InterPro" id="IPR016055">
    <property type="entry name" value="A-D-PHexomutase_a/b/a-I/II/III"/>
</dbReference>
<dbReference type="Pfam" id="PF00408">
    <property type="entry name" value="PGM_PMM_IV"/>
    <property type="match status" value="1"/>
</dbReference>
<evidence type="ECO:0000256" key="4">
    <source>
        <dbReference type="ARBA" id="ARBA00022723"/>
    </source>
</evidence>
<dbReference type="GO" id="GO:0006166">
    <property type="term" value="P:purine ribonucleoside salvage"/>
    <property type="evidence" value="ECO:0007669"/>
    <property type="project" value="TreeGrafter"/>
</dbReference>
<dbReference type="Proteomes" id="UP000295537">
    <property type="component" value="Unassembled WGS sequence"/>
</dbReference>
<keyword evidence="5 7" id="KW-0460">Magnesium</keyword>
<feature type="domain" description="Alpha-D-phosphohexomutase alpha/beta/alpha" evidence="9">
    <location>
        <begin position="50"/>
        <end position="188"/>
    </location>
</feature>
<protein>
    <submittedName>
        <fullName evidence="12">Phosphomannomutase</fullName>
    </submittedName>
</protein>
<dbReference type="InterPro" id="IPR016066">
    <property type="entry name" value="A-D-PHexomutase_CS"/>
</dbReference>
<dbReference type="InterPro" id="IPR005845">
    <property type="entry name" value="A-D-PHexomutase_a/b/a-II"/>
</dbReference>
<dbReference type="Pfam" id="PF02878">
    <property type="entry name" value="PGM_PMM_I"/>
    <property type="match status" value="1"/>
</dbReference>
<comment type="similarity">
    <text evidence="2 7">Belongs to the phosphohexose mutase family.</text>
</comment>
<dbReference type="Pfam" id="PF02880">
    <property type="entry name" value="PGM_PMM_III"/>
    <property type="match status" value="1"/>
</dbReference>
<organism evidence="12 13">
    <name type="scientific">Nicoletella semolina</name>
    <dbReference type="NCBI Taxonomy" id="271160"/>
    <lineage>
        <taxon>Bacteria</taxon>
        <taxon>Pseudomonadati</taxon>
        <taxon>Pseudomonadota</taxon>
        <taxon>Gammaproteobacteria</taxon>
        <taxon>Pasteurellales</taxon>
        <taxon>Pasteurellaceae</taxon>
        <taxon>Nicoletella</taxon>
    </lineage>
</organism>
<dbReference type="GO" id="GO:0008973">
    <property type="term" value="F:phosphopentomutase activity"/>
    <property type="evidence" value="ECO:0007669"/>
    <property type="project" value="TreeGrafter"/>
</dbReference>
<dbReference type="RefSeq" id="WP_132501674.1">
    <property type="nucleotide sequence ID" value="NZ_LVXA01000001.1"/>
</dbReference>
<evidence type="ECO:0000313" key="12">
    <source>
        <dbReference type="EMBL" id="TCP16677.1"/>
    </source>
</evidence>
<keyword evidence="13" id="KW-1185">Reference proteome</keyword>
<feature type="domain" description="Alpha-D-phosphohexomutase alpha/beta/alpha" evidence="11">
    <location>
        <begin position="323"/>
        <end position="437"/>
    </location>
</feature>
<dbReference type="PROSITE" id="PS00710">
    <property type="entry name" value="PGM_PMM"/>
    <property type="match status" value="1"/>
</dbReference>
<evidence type="ECO:0000256" key="5">
    <source>
        <dbReference type="ARBA" id="ARBA00022842"/>
    </source>
</evidence>
<feature type="domain" description="Alpha-D-phosphohexomutase alpha/beta/alpha" evidence="10">
    <location>
        <begin position="212"/>
        <end position="315"/>
    </location>
</feature>
<keyword evidence="3" id="KW-0597">Phosphoprotein</keyword>
<dbReference type="InterPro" id="IPR005844">
    <property type="entry name" value="A-D-PHexomutase_a/b/a-I"/>
</dbReference>
<dbReference type="InterPro" id="IPR036900">
    <property type="entry name" value="A-D-PHexomutase_C_sf"/>
</dbReference>
<evidence type="ECO:0000256" key="1">
    <source>
        <dbReference type="ARBA" id="ARBA00001946"/>
    </source>
</evidence>
<dbReference type="GO" id="GO:0000287">
    <property type="term" value="F:magnesium ion binding"/>
    <property type="evidence" value="ECO:0007669"/>
    <property type="project" value="InterPro"/>
</dbReference>
<dbReference type="GO" id="GO:0005975">
    <property type="term" value="P:carbohydrate metabolic process"/>
    <property type="evidence" value="ECO:0007669"/>
    <property type="project" value="InterPro"/>
</dbReference>
<dbReference type="Pfam" id="PF02879">
    <property type="entry name" value="PGM_PMM_II"/>
    <property type="match status" value="1"/>
</dbReference>
<reference evidence="12 13" key="1">
    <citation type="submission" date="2019-03" db="EMBL/GenBank/DDBJ databases">
        <title>Genomic Encyclopedia of Type Strains, Phase IV (KMG-IV): sequencing the most valuable type-strain genomes for metagenomic binning, comparative biology and taxonomic classification.</title>
        <authorList>
            <person name="Goeker M."/>
        </authorList>
    </citation>
    <scope>NUCLEOTIDE SEQUENCE [LARGE SCALE GENOMIC DNA]</scope>
    <source>
        <strain evidence="12 13">DSM 16380</strain>
    </source>
</reference>
<dbReference type="InterPro" id="IPR005846">
    <property type="entry name" value="A-D-PHexomutase_a/b/a-III"/>
</dbReference>
<dbReference type="SUPFAM" id="SSF53738">
    <property type="entry name" value="Phosphoglucomutase, first 3 domains"/>
    <property type="match status" value="3"/>
</dbReference>
<dbReference type="SUPFAM" id="SSF55957">
    <property type="entry name" value="Phosphoglucomutase, C-terminal domain"/>
    <property type="match status" value="1"/>
</dbReference>
<dbReference type="EMBL" id="SLXJ01000010">
    <property type="protein sequence ID" value="TCP16677.1"/>
    <property type="molecule type" value="Genomic_DNA"/>
</dbReference>
<proteinExistence type="inferred from homology"/>
<dbReference type="CDD" id="cd05799">
    <property type="entry name" value="PGM2"/>
    <property type="match status" value="1"/>
</dbReference>
<dbReference type="AlphaFoldDB" id="A0A4R2N6Y0"/>
<sequence length="549" mass="59735">MNSLFDVAQRWLNQDPDTETQAELKQLIESAKTGDAKSLAELTARFEGRLQFGTAGLRGRLQAGSMGMNRVLVAQAAGGFAEYLKSYDKQPSIVIGYDGRKNSDVFARDTAEIMAGAGIKTYLLPRKLPTPVLAYAISYLDVSAGVMVTASHNPPEDNGYKVYLGRANGGGQIVSPADKDIAALIDKVAAGDIRDLARSQDFTVLNDDVVEAYINKTASLATQPKAAINYVYTAMHGVGYEVLSKTLEKAGLSQPHLVAAQIQPDGTFPTVNFPNPEEKGALDLAIALAKEKNAEFIIANDPDADRLAVAVPDAEGNWKPLHGNVIGCYLGWYLAQQYHTQGKKGTLACSLVSSPALAEIAKKYGFKSEETLTGFKYIGKVENLLFGFEEALGYLVDPDKVRDKDGISAAIMFLDLICSLKKQGKTLADYATAFTQEFGAYVSGQISIRVEDLAQISRLMQALRTTPPTEIGSVKVSQFIDHTKTDRQSDILVFVLENGNRLIVRPSGTEPKIKFYLDVRGTDPKNAEQNLTHFETSVREMLNNAPYRG</sequence>
<evidence type="ECO:0000313" key="13">
    <source>
        <dbReference type="Proteomes" id="UP000295537"/>
    </source>
</evidence>
<comment type="caution">
    <text evidence="12">The sequence shown here is derived from an EMBL/GenBank/DDBJ whole genome shotgun (WGS) entry which is preliminary data.</text>
</comment>
<gene>
    <name evidence="12" type="ORF">EV693_11057</name>
</gene>
<evidence type="ECO:0000259" key="11">
    <source>
        <dbReference type="Pfam" id="PF02880"/>
    </source>
</evidence>
<dbReference type="PANTHER" id="PTHR45745:SF1">
    <property type="entry name" value="PHOSPHOGLUCOMUTASE 2B-RELATED"/>
    <property type="match status" value="1"/>
</dbReference>
<evidence type="ECO:0000256" key="6">
    <source>
        <dbReference type="ARBA" id="ARBA00023235"/>
    </source>
</evidence>
<evidence type="ECO:0000256" key="2">
    <source>
        <dbReference type="ARBA" id="ARBA00010231"/>
    </source>
</evidence>
<evidence type="ECO:0000256" key="3">
    <source>
        <dbReference type="ARBA" id="ARBA00022553"/>
    </source>
</evidence>